<dbReference type="Proteomes" id="UP000474159">
    <property type="component" value="Unassembled WGS sequence"/>
</dbReference>
<protein>
    <submittedName>
        <fullName evidence="1">Uncharacterized protein</fullName>
    </submittedName>
</protein>
<accession>A0A6L3SX87</accession>
<name>A0A6L3SX87_9HYPH</name>
<dbReference type="AlphaFoldDB" id="A0A6L3SX87"/>
<sequence>MDGSYTNGENLGRSAEMQSNVNTVTVALIDQLGQLLAMIILPASAKVADLEKLREFGACRAEVMQ</sequence>
<dbReference type="EMBL" id="VZZK01000014">
    <property type="protein sequence ID" value="KAB1078401.1"/>
    <property type="molecule type" value="Genomic_DNA"/>
</dbReference>
<organism evidence="1 2">
    <name type="scientific">Methylobacterium soli</name>
    <dbReference type="NCBI Taxonomy" id="553447"/>
    <lineage>
        <taxon>Bacteria</taxon>
        <taxon>Pseudomonadati</taxon>
        <taxon>Pseudomonadota</taxon>
        <taxon>Alphaproteobacteria</taxon>
        <taxon>Hyphomicrobiales</taxon>
        <taxon>Methylobacteriaceae</taxon>
        <taxon>Methylobacterium</taxon>
    </lineage>
</organism>
<keyword evidence="2" id="KW-1185">Reference proteome</keyword>
<evidence type="ECO:0000313" key="1">
    <source>
        <dbReference type="EMBL" id="KAB1078401.1"/>
    </source>
</evidence>
<gene>
    <name evidence="1" type="ORF">F6X53_15055</name>
</gene>
<evidence type="ECO:0000313" key="2">
    <source>
        <dbReference type="Proteomes" id="UP000474159"/>
    </source>
</evidence>
<comment type="caution">
    <text evidence="1">The sequence shown here is derived from an EMBL/GenBank/DDBJ whole genome shotgun (WGS) entry which is preliminary data.</text>
</comment>
<dbReference type="RefSeq" id="WP_151001021.1">
    <property type="nucleotide sequence ID" value="NZ_VZZK01000014.1"/>
</dbReference>
<proteinExistence type="predicted"/>
<reference evidence="1 2" key="1">
    <citation type="submission" date="2019-09" db="EMBL/GenBank/DDBJ databases">
        <title>YIM 48816 draft genome.</title>
        <authorList>
            <person name="Jiang L."/>
        </authorList>
    </citation>
    <scope>NUCLEOTIDE SEQUENCE [LARGE SCALE GENOMIC DNA]</scope>
    <source>
        <strain evidence="1 2">YIM 48816</strain>
    </source>
</reference>